<sequence>MNFFHLLIILSLLLSLNFSQAPLIWPKPQSATYGTKEVIVDPTTFAIHLQGAGSTSQILQEQVQYYLGLLFPFTVVKSKVDNLDSSINLLVLNVKSDNEDLQLGVDESYNISIYSSAATADANTIYGALRALETFSQLVSYNYTTEQYTIENTPITIIDYPRFPWRGILIDTARHFLPVSAIKETIAGMAYSKFNTFHWHGVDAQSFPLYITKYPQITTNALFYKNYFYSTQDIQEIINYAKKFGIRVVLELDGPGHSASLGFGMPELTAKCPKYESNINNIPVDPTKDFTFEVLNDIWTEMSSYLLDQHIHFGGDEVVTGCWLDDPDIKQWMADHGMSTTQLEEYYWVHMNQIRDNLGKKSVVWQEVYNLQNSTILKNAMVQVWNDISNIQDIVNNGYEAINSYGWYLDKQIPGTQTHYEWIDTWIDFYNLEPYNYISTNRDKFLGGEACSWSEQVNWSSLANRLWPRAAAVAERLWSSKDTNDVSDATVRLNQQSCRLVQRGINSAPLYPGFCFVGNQ</sequence>
<dbReference type="Pfam" id="PF14845">
    <property type="entry name" value="Glycohydro_20b2"/>
    <property type="match status" value="1"/>
</dbReference>
<dbReference type="InterPro" id="IPR029019">
    <property type="entry name" value="HEX_eukaryotic_N"/>
</dbReference>
<dbReference type="SUPFAM" id="SSF51445">
    <property type="entry name" value="(Trans)glycosidases"/>
    <property type="match status" value="1"/>
</dbReference>
<reference evidence="12" key="1">
    <citation type="submission" date="2022-10" db="EMBL/GenBank/DDBJ databases">
        <title>Novel sulphate-reducing endosymbionts in the free-living metamonad Anaeramoeba.</title>
        <authorList>
            <person name="Jerlstrom-Hultqvist J."/>
            <person name="Cepicka I."/>
            <person name="Gallot-Lavallee L."/>
            <person name="Salas-Leiva D."/>
            <person name="Curtis B.A."/>
            <person name="Zahonova K."/>
            <person name="Pipaliya S."/>
            <person name="Dacks J."/>
            <person name="Roger A.J."/>
        </authorList>
    </citation>
    <scope>NUCLEOTIDE SEQUENCE</scope>
    <source>
        <strain evidence="12">BMAN</strain>
    </source>
</reference>
<dbReference type="SUPFAM" id="SSF55545">
    <property type="entry name" value="beta-N-acetylhexosaminidase-like domain"/>
    <property type="match status" value="1"/>
</dbReference>
<feature type="active site" description="Proton donor" evidence="8">
    <location>
        <position position="317"/>
    </location>
</feature>
<evidence type="ECO:0000256" key="5">
    <source>
        <dbReference type="ARBA" id="ARBA00023180"/>
    </source>
</evidence>
<dbReference type="EC" id="3.2.1.52" evidence="7"/>
<evidence type="ECO:0000259" key="10">
    <source>
        <dbReference type="Pfam" id="PF00728"/>
    </source>
</evidence>
<keyword evidence="3 9" id="KW-0732">Signal</keyword>
<feature type="domain" description="Glycoside hydrolase family 20 catalytic" evidence="10">
    <location>
        <begin position="163"/>
        <end position="480"/>
    </location>
</feature>
<evidence type="ECO:0000256" key="6">
    <source>
        <dbReference type="ARBA" id="ARBA00023295"/>
    </source>
</evidence>
<evidence type="ECO:0000259" key="11">
    <source>
        <dbReference type="Pfam" id="PF14845"/>
    </source>
</evidence>
<dbReference type="OMA" id="GHDVVMC"/>
<dbReference type="PANTHER" id="PTHR22600">
    <property type="entry name" value="BETA-HEXOSAMINIDASE"/>
    <property type="match status" value="1"/>
</dbReference>
<evidence type="ECO:0000256" key="4">
    <source>
        <dbReference type="ARBA" id="ARBA00022801"/>
    </source>
</evidence>
<protein>
    <recommendedName>
        <fullName evidence="7">Beta-hexosaminidase</fullName>
        <ecNumber evidence="7">3.2.1.52</ecNumber>
    </recommendedName>
</protein>
<comment type="catalytic activity">
    <reaction evidence="1 7">
        <text>Hydrolysis of terminal non-reducing N-acetyl-D-hexosamine residues in N-acetyl-beta-D-hexosaminides.</text>
        <dbReference type="EC" id="3.2.1.52"/>
    </reaction>
</comment>
<dbReference type="Gene3D" id="3.30.379.10">
    <property type="entry name" value="Chitobiase/beta-hexosaminidase domain 2-like"/>
    <property type="match status" value="1"/>
</dbReference>
<keyword evidence="6 7" id="KW-0326">Glycosidase</keyword>
<keyword evidence="5" id="KW-0325">Glycoprotein</keyword>
<gene>
    <name evidence="12" type="ORF">M0811_01099</name>
</gene>
<name>A0A9Q0LN57_ANAIG</name>
<evidence type="ECO:0000256" key="2">
    <source>
        <dbReference type="ARBA" id="ARBA00006285"/>
    </source>
</evidence>
<dbReference type="Pfam" id="PF00728">
    <property type="entry name" value="Glyco_hydro_20"/>
    <property type="match status" value="1"/>
</dbReference>
<feature type="domain" description="Beta-hexosaminidase eukaryotic type N-terminal" evidence="11">
    <location>
        <begin position="24"/>
        <end position="138"/>
    </location>
</feature>
<evidence type="ECO:0000313" key="13">
    <source>
        <dbReference type="Proteomes" id="UP001149090"/>
    </source>
</evidence>
<feature type="chain" id="PRO_5040282451" description="Beta-hexosaminidase" evidence="9">
    <location>
        <begin position="20"/>
        <end position="520"/>
    </location>
</feature>
<evidence type="ECO:0000313" key="12">
    <source>
        <dbReference type="EMBL" id="KAJ5074468.1"/>
    </source>
</evidence>
<dbReference type="FunFam" id="3.20.20.80:FF:000063">
    <property type="entry name" value="Beta-hexosaminidase"/>
    <property type="match status" value="1"/>
</dbReference>
<comment type="caution">
    <text evidence="12">The sequence shown here is derived from an EMBL/GenBank/DDBJ whole genome shotgun (WGS) entry which is preliminary data.</text>
</comment>
<dbReference type="EMBL" id="JAPDFW010000070">
    <property type="protein sequence ID" value="KAJ5074468.1"/>
    <property type="molecule type" value="Genomic_DNA"/>
</dbReference>
<dbReference type="Proteomes" id="UP001149090">
    <property type="component" value="Unassembled WGS sequence"/>
</dbReference>
<dbReference type="InterPro" id="IPR017853">
    <property type="entry name" value="GH"/>
</dbReference>
<dbReference type="AlphaFoldDB" id="A0A9Q0LN57"/>
<dbReference type="InterPro" id="IPR029018">
    <property type="entry name" value="Hex-like_dom2"/>
</dbReference>
<dbReference type="GO" id="GO:0005975">
    <property type="term" value="P:carbohydrate metabolic process"/>
    <property type="evidence" value="ECO:0007669"/>
    <property type="project" value="InterPro"/>
</dbReference>
<feature type="signal peptide" evidence="9">
    <location>
        <begin position="1"/>
        <end position="19"/>
    </location>
</feature>
<dbReference type="PRINTS" id="PR00738">
    <property type="entry name" value="GLHYDRLASE20"/>
</dbReference>
<dbReference type="GO" id="GO:0004563">
    <property type="term" value="F:beta-N-acetylhexosaminidase activity"/>
    <property type="evidence" value="ECO:0007669"/>
    <property type="project" value="UniProtKB-EC"/>
</dbReference>
<dbReference type="PIRSF" id="PIRSF001093">
    <property type="entry name" value="B-hxosamndse_ab_euk"/>
    <property type="match status" value="1"/>
</dbReference>
<keyword evidence="13" id="KW-1185">Reference proteome</keyword>
<dbReference type="Gene3D" id="3.20.20.80">
    <property type="entry name" value="Glycosidases"/>
    <property type="match status" value="1"/>
</dbReference>
<dbReference type="InterPro" id="IPR015883">
    <property type="entry name" value="Glyco_hydro_20_cat"/>
</dbReference>
<dbReference type="GO" id="GO:0005764">
    <property type="term" value="C:lysosome"/>
    <property type="evidence" value="ECO:0007669"/>
    <property type="project" value="TreeGrafter"/>
</dbReference>
<dbReference type="PANTHER" id="PTHR22600:SF21">
    <property type="entry name" value="BETA-HEXOSAMINIDASE A"/>
    <property type="match status" value="1"/>
</dbReference>
<evidence type="ECO:0000256" key="3">
    <source>
        <dbReference type="ARBA" id="ARBA00022729"/>
    </source>
</evidence>
<dbReference type="GO" id="GO:0016020">
    <property type="term" value="C:membrane"/>
    <property type="evidence" value="ECO:0007669"/>
    <property type="project" value="TreeGrafter"/>
</dbReference>
<dbReference type="InterPro" id="IPR025705">
    <property type="entry name" value="Beta_hexosaminidase_sua/sub"/>
</dbReference>
<dbReference type="GO" id="GO:0030203">
    <property type="term" value="P:glycosaminoglycan metabolic process"/>
    <property type="evidence" value="ECO:0007669"/>
    <property type="project" value="TreeGrafter"/>
</dbReference>
<comment type="similarity">
    <text evidence="2 7">Belongs to the glycosyl hydrolase 20 family.</text>
</comment>
<evidence type="ECO:0000256" key="7">
    <source>
        <dbReference type="PIRNR" id="PIRNR001093"/>
    </source>
</evidence>
<accession>A0A9Q0LN57</accession>
<evidence type="ECO:0000256" key="9">
    <source>
        <dbReference type="SAM" id="SignalP"/>
    </source>
</evidence>
<proteinExistence type="inferred from homology"/>
<keyword evidence="4 7" id="KW-0378">Hydrolase</keyword>
<dbReference type="OrthoDB" id="428480at2759"/>
<organism evidence="12 13">
    <name type="scientific">Anaeramoeba ignava</name>
    <name type="common">Anaerobic marine amoeba</name>
    <dbReference type="NCBI Taxonomy" id="1746090"/>
    <lineage>
        <taxon>Eukaryota</taxon>
        <taxon>Metamonada</taxon>
        <taxon>Anaeramoebidae</taxon>
        <taxon>Anaeramoeba</taxon>
    </lineage>
</organism>
<evidence type="ECO:0000256" key="1">
    <source>
        <dbReference type="ARBA" id="ARBA00001231"/>
    </source>
</evidence>
<evidence type="ECO:0000256" key="8">
    <source>
        <dbReference type="PIRSR" id="PIRSR001093-1"/>
    </source>
</evidence>